<feature type="region of interest" description="Disordered" evidence="3">
    <location>
        <begin position="107"/>
        <end position="136"/>
    </location>
</feature>
<dbReference type="CDD" id="cd00067">
    <property type="entry name" value="GAL4"/>
    <property type="match status" value="1"/>
</dbReference>
<dbReference type="Gene3D" id="4.10.240.10">
    <property type="entry name" value="Zn(2)-C6 fungal-type DNA-binding domain"/>
    <property type="match status" value="1"/>
</dbReference>
<proteinExistence type="predicted"/>
<sequence length="795" mass="88280">MAETITIPSPSLFLSSPGPSPGPPLPRKAARRPPPPSPKAAPKASDSNGITKRKQSKSRNGCITCKTKRLKCDETKPTCQQCAKRSVTCGGYKKDFKWRPFEEASFTGKPLGKPKKVPSPPITTPMPFTDSPVGSDDSRQTIMNNSLHNAYFAPHSSGPMLHALPPTSSYMEQSYPPLGDMYAMPQTSPYMLPPHISPIDRFTPGSVESASTMFEADSIDTRNTRNTAPSSVSSGQSPRLVDLLLPGTDLNVPPEEYMSFRSQYESLYQPTGYTPPADPIEEDDVEEIPRDSGLDHASWVMRLPSPTPSSSSSSSSESRDYPLLAQPQFSMTTPEMLTRRFDRDTCGILSVKDGPTENPWRTLVWPLARDCPALYHAIASMTSFHQSRDSPSMRIQGIDHMRTSVHALASSMENMRVDAAISTTLVLAFSESWDQHISTGINHIKGAKILIDRALVRHSQVPVKGEEFNRLKFLCNAWIYMDVIARLTSADDDESNDFDMVSDSIYMTGQSDAQLDPLMGCATSLFPIIGRVANLVRKVRRTDSNSPTIISQAMALKSQLEDWTPPAFIEDPEDETTSPHDSLRTAAAYQFATLLYLHQAVPEIPSLPSAVLAKKVMCELALVKPMSRSTIVHIYPLMAAGCEAIGQEDRDWVRERWDQMSTRMKLGILEKCLDVTREVWGRRDAYSAELIANEQDWCDNVSLMTPPLKRGFSSMSEEMDDEDAFCWLDAGTKRRALSGVSSFDGPRAFPINVDRPDVMRRPEAGTESLELEFTVKGRLHWLGVMKDWGWEVLLG</sequence>
<dbReference type="Proteomes" id="UP000799757">
    <property type="component" value="Unassembled WGS sequence"/>
</dbReference>
<dbReference type="Pfam" id="PF11951">
    <property type="entry name" value="Fungal_trans_2"/>
    <property type="match status" value="1"/>
</dbReference>
<dbReference type="SUPFAM" id="SSF57701">
    <property type="entry name" value="Zn2/Cys6 DNA-binding domain"/>
    <property type="match status" value="1"/>
</dbReference>
<dbReference type="PANTHER" id="PTHR37534">
    <property type="entry name" value="TRANSCRIPTIONAL ACTIVATOR PROTEIN UGA3"/>
    <property type="match status" value="1"/>
</dbReference>
<dbReference type="InterPro" id="IPR021858">
    <property type="entry name" value="Fun_TF"/>
</dbReference>
<evidence type="ECO:0000313" key="6">
    <source>
        <dbReference type="Proteomes" id="UP000799757"/>
    </source>
</evidence>
<dbReference type="GO" id="GO:0000981">
    <property type="term" value="F:DNA-binding transcription factor activity, RNA polymerase II-specific"/>
    <property type="evidence" value="ECO:0007669"/>
    <property type="project" value="InterPro"/>
</dbReference>
<accession>A0A6A6WW86</accession>
<gene>
    <name evidence="5" type="ORF">K505DRAFT_115602</name>
</gene>
<dbReference type="GO" id="GO:0000976">
    <property type="term" value="F:transcription cis-regulatory region binding"/>
    <property type="evidence" value="ECO:0007669"/>
    <property type="project" value="TreeGrafter"/>
</dbReference>
<comment type="subcellular location">
    <subcellularLocation>
        <location evidence="1">Nucleus</location>
    </subcellularLocation>
</comment>
<evidence type="ECO:0000259" key="4">
    <source>
        <dbReference type="PROSITE" id="PS50048"/>
    </source>
</evidence>
<feature type="compositionally biased region" description="Low complexity" evidence="3">
    <location>
        <begin position="8"/>
        <end position="17"/>
    </location>
</feature>
<evidence type="ECO:0000256" key="1">
    <source>
        <dbReference type="ARBA" id="ARBA00004123"/>
    </source>
</evidence>
<evidence type="ECO:0000256" key="2">
    <source>
        <dbReference type="ARBA" id="ARBA00023242"/>
    </source>
</evidence>
<feature type="region of interest" description="Disordered" evidence="3">
    <location>
        <begin position="215"/>
        <end position="247"/>
    </location>
</feature>
<protein>
    <recommendedName>
        <fullName evidence="4">Zn(2)-C6 fungal-type domain-containing protein</fullName>
    </recommendedName>
</protein>
<feature type="compositionally biased region" description="Polar residues" evidence="3">
    <location>
        <begin position="224"/>
        <end position="237"/>
    </location>
</feature>
<feature type="region of interest" description="Disordered" evidence="3">
    <location>
        <begin position="1"/>
        <end position="60"/>
    </location>
</feature>
<dbReference type="EMBL" id="MU002241">
    <property type="protein sequence ID" value="KAF2788158.1"/>
    <property type="molecule type" value="Genomic_DNA"/>
</dbReference>
<organism evidence="5 6">
    <name type="scientific">Melanomma pulvis-pyrius CBS 109.77</name>
    <dbReference type="NCBI Taxonomy" id="1314802"/>
    <lineage>
        <taxon>Eukaryota</taxon>
        <taxon>Fungi</taxon>
        <taxon>Dikarya</taxon>
        <taxon>Ascomycota</taxon>
        <taxon>Pezizomycotina</taxon>
        <taxon>Dothideomycetes</taxon>
        <taxon>Pleosporomycetidae</taxon>
        <taxon>Pleosporales</taxon>
        <taxon>Melanommataceae</taxon>
        <taxon>Melanomma</taxon>
    </lineage>
</organism>
<dbReference type="PROSITE" id="PS50048">
    <property type="entry name" value="ZN2_CY6_FUNGAL_2"/>
    <property type="match status" value="1"/>
</dbReference>
<keyword evidence="6" id="KW-1185">Reference proteome</keyword>
<dbReference type="PROSITE" id="PS00463">
    <property type="entry name" value="ZN2_CY6_FUNGAL_1"/>
    <property type="match status" value="1"/>
</dbReference>
<dbReference type="PANTHER" id="PTHR37534:SF47">
    <property type="entry name" value="ZN(2)-C6 FUNGAL-TYPE DOMAIN-CONTAINING PROTEIN"/>
    <property type="match status" value="1"/>
</dbReference>
<dbReference type="SMART" id="SM00066">
    <property type="entry name" value="GAL4"/>
    <property type="match status" value="1"/>
</dbReference>
<dbReference type="GO" id="GO:0045944">
    <property type="term" value="P:positive regulation of transcription by RNA polymerase II"/>
    <property type="evidence" value="ECO:0007669"/>
    <property type="project" value="TreeGrafter"/>
</dbReference>
<dbReference type="GO" id="GO:0008270">
    <property type="term" value="F:zinc ion binding"/>
    <property type="evidence" value="ECO:0007669"/>
    <property type="project" value="InterPro"/>
</dbReference>
<dbReference type="OrthoDB" id="3886144at2759"/>
<feature type="region of interest" description="Disordered" evidence="3">
    <location>
        <begin position="299"/>
        <end position="325"/>
    </location>
</feature>
<dbReference type="Pfam" id="PF00172">
    <property type="entry name" value="Zn_clus"/>
    <property type="match status" value="1"/>
</dbReference>
<dbReference type="InterPro" id="IPR036864">
    <property type="entry name" value="Zn2-C6_fun-type_DNA-bd_sf"/>
</dbReference>
<keyword evidence="2" id="KW-0539">Nucleus</keyword>
<feature type="compositionally biased region" description="Pro residues" evidence="3">
    <location>
        <begin position="18"/>
        <end position="39"/>
    </location>
</feature>
<dbReference type="AlphaFoldDB" id="A0A6A6WW86"/>
<feature type="domain" description="Zn(2)-C6 fungal-type" evidence="4">
    <location>
        <begin position="61"/>
        <end position="89"/>
    </location>
</feature>
<dbReference type="InterPro" id="IPR001138">
    <property type="entry name" value="Zn2Cys6_DnaBD"/>
</dbReference>
<evidence type="ECO:0000256" key="3">
    <source>
        <dbReference type="SAM" id="MobiDB-lite"/>
    </source>
</evidence>
<evidence type="ECO:0000313" key="5">
    <source>
        <dbReference type="EMBL" id="KAF2788158.1"/>
    </source>
</evidence>
<reference evidence="5" key="1">
    <citation type="journal article" date="2020" name="Stud. Mycol.">
        <title>101 Dothideomycetes genomes: a test case for predicting lifestyles and emergence of pathogens.</title>
        <authorList>
            <person name="Haridas S."/>
            <person name="Albert R."/>
            <person name="Binder M."/>
            <person name="Bloem J."/>
            <person name="Labutti K."/>
            <person name="Salamov A."/>
            <person name="Andreopoulos B."/>
            <person name="Baker S."/>
            <person name="Barry K."/>
            <person name="Bills G."/>
            <person name="Bluhm B."/>
            <person name="Cannon C."/>
            <person name="Castanera R."/>
            <person name="Culley D."/>
            <person name="Daum C."/>
            <person name="Ezra D."/>
            <person name="Gonzalez J."/>
            <person name="Henrissat B."/>
            <person name="Kuo A."/>
            <person name="Liang C."/>
            <person name="Lipzen A."/>
            <person name="Lutzoni F."/>
            <person name="Magnuson J."/>
            <person name="Mondo S."/>
            <person name="Nolan M."/>
            <person name="Ohm R."/>
            <person name="Pangilinan J."/>
            <person name="Park H.-J."/>
            <person name="Ramirez L."/>
            <person name="Alfaro M."/>
            <person name="Sun H."/>
            <person name="Tritt A."/>
            <person name="Yoshinaga Y."/>
            <person name="Zwiers L.-H."/>
            <person name="Turgeon B."/>
            <person name="Goodwin S."/>
            <person name="Spatafora J."/>
            <person name="Crous P."/>
            <person name="Grigoriev I."/>
        </authorList>
    </citation>
    <scope>NUCLEOTIDE SEQUENCE</scope>
    <source>
        <strain evidence="5">CBS 109.77</strain>
    </source>
</reference>
<dbReference type="GO" id="GO:0005634">
    <property type="term" value="C:nucleus"/>
    <property type="evidence" value="ECO:0007669"/>
    <property type="project" value="UniProtKB-SubCell"/>
</dbReference>
<name>A0A6A6WW86_9PLEO</name>